<dbReference type="Pfam" id="PF18962">
    <property type="entry name" value="Por_Secre_tail"/>
    <property type="match status" value="1"/>
</dbReference>
<dbReference type="NCBIfam" id="TIGR04183">
    <property type="entry name" value="Por_Secre_tail"/>
    <property type="match status" value="1"/>
</dbReference>
<dbReference type="PANTHER" id="PTHR43806:SF67">
    <property type="entry name" value="EGF-LIKE DOMAIN-CONTAINING PROTEIN"/>
    <property type="match status" value="1"/>
</dbReference>
<evidence type="ECO:0000313" key="10">
    <source>
        <dbReference type="EMBL" id="NYA72441.1"/>
    </source>
</evidence>
<evidence type="ECO:0000256" key="2">
    <source>
        <dbReference type="ARBA" id="ARBA00022670"/>
    </source>
</evidence>
<evidence type="ECO:0000259" key="8">
    <source>
        <dbReference type="Pfam" id="PF00082"/>
    </source>
</evidence>
<proteinExistence type="inferred from homology"/>
<dbReference type="EMBL" id="JACBJI010000008">
    <property type="protein sequence ID" value="NYA72441.1"/>
    <property type="molecule type" value="Genomic_DNA"/>
</dbReference>
<keyword evidence="11" id="KW-1185">Reference proteome</keyword>
<dbReference type="InterPro" id="IPR023827">
    <property type="entry name" value="Peptidase_S8_Asp-AS"/>
</dbReference>
<dbReference type="RefSeq" id="WP_176007245.1">
    <property type="nucleotide sequence ID" value="NZ_JABWMI010000020.1"/>
</dbReference>
<evidence type="ECO:0000313" key="11">
    <source>
        <dbReference type="Proteomes" id="UP000535020"/>
    </source>
</evidence>
<evidence type="ECO:0000256" key="1">
    <source>
        <dbReference type="ARBA" id="ARBA00011073"/>
    </source>
</evidence>
<feature type="active site" description="Charge relay system" evidence="6">
    <location>
        <position position="225"/>
    </location>
</feature>
<organism evidence="10 11">
    <name type="scientific">Flavobacterium agri</name>
    <dbReference type="NCBI Taxonomy" id="2743471"/>
    <lineage>
        <taxon>Bacteria</taxon>
        <taxon>Pseudomonadati</taxon>
        <taxon>Bacteroidota</taxon>
        <taxon>Flavobacteriia</taxon>
        <taxon>Flavobacteriales</taxon>
        <taxon>Flavobacteriaceae</taxon>
        <taxon>Flavobacterium</taxon>
    </lineage>
</organism>
<dbReference type="CDD" id="cd07493">
    <property type="entry name" value="Peptidases_S8_9"/>
    <property type="match status" value="1"/>
</dbReference>
<gene>
    <name evidence="10" type="ORF">HZF10_16035</name>
</gene>
<evidence type="ECO:0000256" key="3">
    <source>
        <dbReference type="ARBA" id="ARBA00022729"/>
    </source>
</evidence>
<dbReference type="PIRSF" id="PIRSF037903">
    <property type="entry name" value="Subtilisin_rel_GFO_2223"/>
    <property type="match status" value="1"/>
</dbReference>
<keyword evidence="4 6" id="KW-0378">Hydrolase</keyword>
<dbReference type="InterPro" id="IPR023828">
    <property type="entry name" value="Peptidase_S8_Ser-AS"/>
</dbReference>
<dbReference type="GO" id="GO:0004252">
    <property type="term" value="F:serine-type endopeptidase activity"/>
    <property type="evidence" value="ECO:0007669"/>
    <property type="project" value="UniProtKB-UniRule"/>
</dbReference>
<evidence type="ECO:0000256" key="5">
    <source>
        <dbReference type="ARBA" id="ARBA00022825"/>
    </source>
</evidence>
<dbReference type="InterPro" id="IPR026444">
    <property type="entry name" value="Secre_tail"/>
</dbReference>
<feature type="domain" description="Peptidase S8/S53" evidence="8">
    <location>
        <begin position="176"/>
        <end position="449"/>
    </location>
</feature>
<sequence length="545" mass="59297">MKKLLFITMLLVGGNVFSQQDAWVYFSDKQNVQFYLDNPLEMLSQRALDRRTAQNIPLDFLDVPITQSYVVQVEAAAGVNVMAQSKWLNAVHVRGSQISINGLSSLPFVSAIDFADDALDSNSDKKKSRTNSDEEAFSSNMNHKVWDVQANFDYGNSANQIQMLNGHLLHQQDFTGAGKIIAVLDAGFPNVDSAQPFQRLWDNNLILGGYNFVDDNDDIFTRNNHGTMVLSTMGGYTEGQLVGTAPDAQYYLFITEAIEYENPLEESLWVEAAERADSLGVDVINTSLGYPAYDNPNYDYAYEERNGTKAFITRGADIAFTRGMVVVVSAGNEGQSPDNHISVPADGFNVLSIGAVTSTENYAAFSSIGPTVDGRVKPDVVAKGQNAVISNTAGDITTANGTSFSGPIIAGMVATFWSAVPNLTNQQVVDFIRQSADLYNNPTPQKGYGVPDFNLALQNALSVSQPQKDGFIVWPNPVTNTINIKFPDQASSATLEVYNNLGQIVMSKTLDLEQPNVDCSSLSSGIYVYSVSTANGKQTGKFIKS</sequence>
<comment type="caution">
    <text evidence="10">The sequence shown here is derived from an EMBL/GenBank/DDBJ whole genome shotgun (WGS) entry which is preliminary data.</text>
</comment>
<dbReference type="AlphaFoldDB" id="A0A7Y8Y4R7"/>
<evidence type="ECO:0000256" key="4">
    <source>
        <dbReference type="ARBA" id="ARBA00022801"/>
    </source>
</evidence>
<keyword evidence="3" id="KW-0732">Signal</keyword>
<dbReference type="PROSITE" id="PS00138">
    <property type="entry name" value="SUBTILASE_SER"/>
    <property type="match status" value="1"/>
</dbReference>
<dbReference type="SUPFAM" id="SSF52743">
    <property type="entry name" value="Subtilisin-like"/>
    <property type="match status" value="1"/>
</dbReference>
<feature type="active site" description="Charge relay system" evidence="6">
    <location>
        <position position="185"/>
    </location>
</feature>
<dbReference type="PRINTS" id="PR00723">
    <property type="entry name" value="SUBTILISIN"/>
</dbReference>
<dbReference type="PANTHER" id="PTHR43806">
    <property type="entry name" value="PEPTIDASE S8"/>
    <property type="match status" value="1"/>
</dbReference>
<dbReference type="InterPro" id="IPR050131">
    <property type="entry name" value="Peptidase_S8_subtilisin-like"/>
</dbReference>
<dbReference type="InterPro" id="IPR036852">
    <property type="entry name" value="Peptidase_S8/S53_dom_sf"/>
</dbReference>
<evidence type="ECO:0000256" key="6">
    <source>
        <dbReference type="PROSITE-ProRule" id="PRU01240"/>
    </source>
</evidence>
<dbReference type="PROSITE" id="PS00136">
    <property type="entry name" value="SUBTILASE_ASP"/>
    <property type="match status" value="1"/>
</dbReference>
<feature type="domain" description="Secretion system C-terminal sorting" evidence="9">
    <location>
        <begin position="473"/>
        <end position="543"/>
    </location>
</feature>
<dbReference type="Gene3D" id="2.60.40.3080">
    <property type="match status" value="1"/>
</dbReference>
<dbReference type="Gene3D" id="3.40.50.200">
    <property type="entry name" value="Peptidase S8/S53 domain"/>
    <property type="match status" value="1"/>
</dbReference>
<protein>
    <submittedName>
        <fullName evidence="10">S8 family serine peptidase</fullName>
    </submittedName>
</protein>
<dbReference type="Proteomes" id="UP000535020">
    <property type="component" value="Unassembled WGS sequence"/>
</dbReference>
<dbReference type="InterPro" id="IPR017317">
    <property type="entry name" value="Pept_S8_subtilisin_bacteroid-2"/>
</dbReference>
<evidence type="ECO:0000259" key="9">
    <source>
        <dbReference type="Pfam" id="PF18962"/>
    </source>
</evidence>
<reference evidence="10 11" key="1">
    <citation type="submission" date="2020-07" db="EMBL/GenBank/DDBJ databases">
        <authorList>
            <person name="Sun Q."/>
        </authorList>
    </citation>
    <scope>NUCLEOTIDE SEQUENCE [LARGE SCALE GENOMIC DNA]</scope>
    <source>
        <strain evidence="10 11">MAH-1</strain>
    </source>
</reference>
<feature type="active site" description="Charge relay system" evidence="6">
    <location>
        <position position="403"/>
    </location>
</feature>
<keyword evidence="5 6" id="KW-0720">Serine protease</keyword>
<comment type="similarity">
    <text evidence="1 6 7">Belongs to the peptidase S8 family.</text>
</comment>
<dbReference type="Pfam" id="PF00082">
    <property type="entry name" value="Peptidase_S8"/>
    <property type="match status" value="1"/>
</dbReference>
<dbReference type="InterPro" id="IPR015500">
    <property type="entry name" value="Peptidase_S8_subtilisin-rel"/>
</dbReference>
<name>A0A7Y8Y4R7_9FLAO</name>
<evidence type="ECO:0000256" key="7">
    <source>
        <dbReference type="RuleBase" id="RU003355"/>
    </source>
</evidence>
<keyword evidence="2 6" id="KW-0645">Protease</keyword>
<dbReference type="GO" id="GO:0006508">
    <property type="term" value="P:proteolysis"/>
    <property type="evidence" value="ECO:0007669"/>
    <property type="project" value="UniProtKB-KW"/>
</dbReference>
<dbReference type="PROSITE" id="PS51892">
    <property type="entry name" value="SUBTILASE"/>
    <property type="match status" value="1"/>
</dbReference>
<accession>A0A7Y8Y4R7</accession>
<dbReference type="InterPro" id="IPR000209">
    <property type="entry name" value="Peptidase_S8/S53_dom"/>
</dbReference>